<protein>
    <recommendedName>
        <fullName evidence="2">Domain of unknown function at the cortex 1 domain-containing protein</fullName>
    </recommendedName>
</protein>
<dbReference type="AlphaFoldDB" id="A0A0L0FNI7"/>
<evidence type="ECO:0000313" key="4">
    <source>
        <dbReference type="Proteomes" id="UP000054560"/>
    </source>
</evidence>
<dbReference type="Proteomes" id="UP000054560">
    <property type="component" value="Unassembled WGS sequence"/>
</dbReference>
<feature type="region of interest" description="Disordered" evidence="1">
    <location>
        <begin position="1"/>
        <end position="36"/>
    </location>
</feature>
<dbReference type="RefSeq" id="XP_014152282.1">
    <property type="nucleotide sequence ID" value="XM_014296807.1"/>
</dbReference>
<dbReference type="eggNOG" id="ENOG502QTXZ">
    <property type="taxonomic scope" value="Eukaryota"/>
</dbReference>
<gene>
    <name evidence="3" type="ORF">SARC_09182</name>
</gene>
<name>A0A0L0FNI7_9EUKA</name>
<organism evidence="3 4">
    <name type="scientific">Sphaeroforma arctica JP610</name>
    <dbReference type="NCBI Taxonomy" id="667725"/>
    <lineage>
        <taxon>Eukaryota</taxon>
        <taxon>Ichthyosporea</taxon>
        <taxon>Ichthyophonida</taxon>
        <taxon>Sphaeroforma</taxon>
    </lineage>
</organism>
<dbReference type="EMBL" id="KQ242500">
    <property type="protein sequence ID" value="KNC78380.1"/>
    <property type="molecule type" value="Genomic_DNA"/>
</dbReference>
<keyword evidence="4" id="KW-1185">Reference proteome</keyword>
<dbReference type="GeneID" id="25909686"/>
<feature type="compositionally biased region" description="Basic and acidic residues" evidence="1">
    <location>
        <begin position="1"/>
        <end position="35"/>
    </location>
</feature>
<evidence type="ECO:0000313" key="3">
    <source>
        <dbReference type="EMBL" id="KNC78380.1"/>
    </source>
</evidence>
<dbReference type="InterPro" id="IPR013897">
    <property type="entry name" value="Duc1"/>
</dbReference>
<dbReference type="OrthoDB" id="418495at2759"/>
<proteinExistence type="predicted"/>
<evidence type="ECO:0000259" key="2">
    <source>
        <dbReference type="Pfam" id="PF08588"/>
    </source>
</evidence>
<accession>A0A0L0FNI7</accession>
<dbReference type="Pfam" id="PF08588">
    <property type="entry name" value="Duc1"/>
    <property type="match status" value="1"/>
</dbReference>
<sequence length="296" mass="33760">MPADDKRGVPQKERKDSSGRVHKPERTRRLSEAAKQDLAVLGKRMSMGKLPLRITERSNPAKEHEIRPNSRSPVFVENGNCIGHTLFKLRTNPPDAHYQPYFEGRKRMFEVMVQGHLLNISPDDQVYMGIMGDKPLAMNSWLGSWTSSAMIAFIKLKVKDVHVTLGNEHEAAHLMMPVFSCADRFVITSEGDDPPEMGVPMFPEQVAKNERKDYRDWNTKDTYSLSMHGMYVDFVKWKVVNIPGLPDMCLSTFLGDMPLNIVAYALPRGHTGPHLEKDKRYIVSFKLEHESIHSML</sequence>
<feature type="domain" description="Domain of unknown function at the cortex 1" evidence="2">
    <location>
        <begin position="52"/>
        <end position="287"/>
    </location>
</feature>
<evidence type="ECO:0000256" key="1">
    <source>
        <dbReference type="SAM" id="MobiDB-lite"/>
    </source>
</evidence>
<reference evidence="3 4" key="1">
    <citation type="submission" date="2011-02" db="EMBL/GenBank/DDBJ databases">
        <title>The Genome Sequence of Sphaeroforma arctica JP610.</title>
        <authorList>
            <consortium name="The Broad Institute Genome Sequencing Platform"/>
            <person name="Russ C."/>
            <person name="Cuomo C."/>
            <person name="Young S.K."/>
            <person name="Zeng Q."/>
            <person name="Gargeya S."/>
            <person name="Alvarado L."/>
            <person name="Berlin A."/>
            <person name="Chapman S.B."/>
            <person name="Chen Z."/>
            <person name="Freedman E."/>
            <person name="Gellesch M."/>
            <person name="Goldberg J."/>
            <person name="Griggs A."/>
            <person name="Gujja S."/>
            <person name="Heilman E."/>
            <person name="Heiman D."/>
            <person name="Howarth C."/>
            <person name="Mehta T."/>
            <person name="Neiman D."/>
            <person name="Pearson M."/>
            <person name="Roberts A."/>
            <person name="Saif S."/>
            <person name="Shea T."/>
            <person name="Shenoy N."/>
            <person name="Sisk P."/>
            <person name="Stolte C."/>
            <person name="Sykes S."/>
            <person name="White J."/>
            <person name="Yandava C."/>
            <person name="Burger G."/>
            <person name="Gray M.W."/>
            <person name="Holland P.W.H."/>
            <person name="King N."/>
            <person name="Lang F.B.F."/>
            <person name="Roger A.J."/>
            <person name="Ruiz-Trillo I."/>
            <person name="Haas B."/>
            <person name="Nusbaum C."/>
            <person name="Birren B."/>
        </authorList>
    </citation>
    <scope>NUCLEOTIDE SEQUENCE [LARGE SCALE GENOMIC DNA]</scope>
    <source>
        <strain evidence="3 4">JP610</strain>
    </source>
</reference>